<proteinExistence type="inferred from homology"/>
<evidence type="ECO:0000256" key="2">
    <source>
        <dbReference type="ARBA" id="ARBA00022676"/>
    </source>
</evidence>
<dbReference type="CDD" id="cd03801">
    <property type="entry name" value="GT4_PimA-like"/>
    <property type="match status" value="1"/>
</dbReference>
<evidence type="ECO:0000256" key="1">
    <source>
        <dbReference type="ARBA" id="ARBA00009481"/>
    </source>
</evidence>
<keyword evidence="2" id="KW-0328">Glycosyltransferase</keyword>
<evidence type="ECO:0000256" key="3">
    <source>
        <dbReference type="ARBA" id="ARBA00022679"/>
    </source>
</evidence>
<dbReference type="SUPFAM" id="SSF53756">
    <property type="entry name" value="UDP-Glycosyltransferase/glycogen phosphorylase"/>
    <property type="match status" value="1"/>
</dbReference>
<dbReference type="Gene3D" id="3.40.50.2000">
    <property type="entry name" value="Glycogen Phosphorylase B"/>
    <property type="match status" value="2"/>
</dbReference>
<evidence type="ECO:0000259" key="4">
    <source>
        <dbReference type="Pfam" id="PF00534"/>
    </source>
</evidence>
<protein>
    <submittedName>
        <fullName evidence="6">Glycosyltransferase</fullName>
    </submittedName>
</protein>
<dbReference type="InterPro" id="IPR001296">
    <property type="entry name" value="Glyco_trans_1"/>
</dbReference>
<comment type="similarity">
    <text evidence="1">Belongs to the glycosyltransferase group 1 family. Glycosyltransferase 4 subfamily.</text>
</comment>
<evidence type="ECO:0000313" key="7">
    <source>
        <dbReference type="Proteomes" id="UP000297258"/>
    </source>
</evidence>
<keyword evidence="3 6" id="KW-0808">Transferase</keyword>
<evidence type="ECO:0000313" key="6">
    <source>
        <dbReference type="EMBL" id="TFW36019.1"/>
    </source>
</evidence>
<accession>A0A4Y9T550</accession>
<dbReference type="Pfam" id="PF00534">
    <property type="entry name" value="Glycos_transf_1"/>
    <property type="match status" value="1"/>
</dbReference>
<feature type="domain" description="Glycosyl transferase family 1" evidence="4">
    <location>
        <begin position="171"/>
        <end position="323"/>
    </location>
</feature>
<evidence type="ECO:0000259" key="5">
    <source>
        <dbReference type="Pfam" id="PF13579"/>
    </source>
</evidence>
<dbReference type="PANTHER" id="PTHR12526">
    <property type="entry name" value="GLYCOSYLTRANSFERASE"/>
    <property type="match status" value="1"/>
</dbReference>
<organism evidence="6 7">
    <name type="scientific">Massilia horti</name>
    <dbReference type="NCBI Taxonomy" id="2562153"/>
    <lineage>
        <taxon>Bacteria</taxon>
        <taxon>Pseudomonadati</taxon>
        <taxon>Pseudomonadota</taxon>
        <taxon>Betaproteobacteria</taxon>
        <taxon>Burkholderiales</taxon>
        <taxon>Oxalobacteraceae</taxon>
        <taxon>Telluria group</taxon>
        <taxon>Massilia</taxon>
    </lineage>
</organism>
<dbReference type="EMBL" id="SPUM01000005">
    <property type="protein sequence ID" value="TFW36019.1"/>
    <property type="molecule type" value="Genomic_DNA"/>
</dbReference>
<reference evidence="6 7" key="1">
    <citation type="submission" date="2019-03" db="EMBL/GenBank/DDBJ databases">
        <title>Draft genome of Massilia hortus sp. nov., a novel bacterial species of the Oxalobacteraceae family.</title>
        <authorList>
            <person name="Peta V."/>
            <person name="Raths R."/>
            <person name="Bucking H."/>
        </authorList>
    </citation>
    <scope>NUCLEOTIDE SEQUENCE [LARGE SCALE GENOMIC DNA]</scope>
    <source>
        <strain evidence="6 7">ONC3</strain>
    </source>
</reference>
<dbReference type="InterPro" id="IPR028098">
    <property type="entry name" value="Glyco_trans_4-like_N"/>
</dbReference>
<dbReference type="GO" id="GO:0016757">
    <property type="term" value="F:glycosyltransferase activity"/>
    <property type="evidence" value="ECO:0007669"/>
    <property type="project" value="UniProtKB-KW"/>
</dbReference>
<feature type="domain" description="Glycosyltransferase subfamily 4-like N-terminal" evidence="5">
    <location>
        <begin position="13"/>
        <end position="154"/>
    </location>
</feature>
<comment type="caution">
    <text evidence="6">The sequence shown here is derived from an EMBL/GenBank/DDBJ whole genome shotgun (WGS) entry which is preliminary data.</text>
</comment>
<name>A0A4Y9T550_9BURK</name>
<dbReference type="Proteomes" id="UP000297258">
    <property type="component" value="Unassembled WGS sequence"/>
</dbReference>
<sequence length="349" mass="37325">MVGTALEGRGGVVAAVSVLREAGLFEREAVRYLPTHVDGGRLAKVARAISGACGTLSACLRDRTIIVHAHTSSRASFLRKSLVLLIARAVGCQTILHLHGGLFRQYATQESRALTRRWIRHTFERSSRVIALSSGWAQFLGEIAPRARVTVVPNAVPLPALPMISRARPGRILFLGRLEPAKGVDELLQALAILAPRFPEAHLALGGEGDGERVRRRAAELGIADRVETLGWMDGVARDAALLESTVFCLPSHAEGLPMAMLEAMAAAKPVVVTSVGGIPETIIDHDNGILVPPRAVAPLAAALAEVLGDCALREHLGQRARATIEQCYSTAIVTQQLAAIYRELEGAR</sequence>
<dbReference type="OrthoDB" id="7560678at2"/>
<dbReference type="PANTHER" id="PTHR12526:SF640">
    <property type="entry name" value="COLANIC ACID BIOSYNTHESIS GLYCOSYLTRANSFERASE WCAL-RELATED"/>
    <property type="match status" value="1"/>
</dbReference>
<gene>
    <name evidence="6" type="ORF">E4O92_00855</name>
</gene>
<dbReference type="Pfam" id="PF13579">
    <property type="entry name" value="Glyco_trans_4_4"/>
    <property type="match status" value="1"/>
</dbReference>
<dbReference type="AlphaFoldDB" id="A0A4Y9T550"/>
<keyword evidence="7" id="KW-1185">Reference proteome</keyword>